<dbReference type="RefSeq" id="WP_084111852.1">
    <property type="nucleotide sequence ID" value="NZ_FRAG01000016.1"/>
</dbReference>
<evidence type="ECO:0000313" key="5">
    <source>
        <dbReference type="EMBL" id="SHJ93282.1"/>
    </source>
</evidence>
<keyword evidence="6" id="KW-1185">Reference proteome</keyword>
<dbReference type="EMBL" id="FRAG01000016">
    <property type="protein sequence ID" value="SHJ93282.1"/>
    <property type="molecule type" value="Genomic_DNA"/>
</dbReference>
<dbReference type="InterPro" id="IPR034015">
    <property type="entry name" value="M1_LTA4H"/>
</dbReference>
<protein>
    <submittedName>
        <fullName evidence="5">Peptidase family M1</fullName>
    </submittedName>
</protein>
<feature type="domain" description="Peptidase M1 membrane alanine aminopeptidase" evidence="4">
    <location>
        <begin position="300"/>
        <end position="506"/>
    </location>
</feature>
<dbReference type="AlphaFoldDB" id="A0A1M6NC58"/>
<keyword evidence="2" id="KW-0479">Metal-binding</keyword>
<dbReference type="CDD" id="cd09604">
    <property type="entry name" value="M1_APN_like"/>
    <property type="match status" value="1"/>
</dbReference>
<feature type="active site" description="Proton acceptor" evidence="1">
    <location>
        <position position="361"/>
    </location>
</feature>
<feature type="binding site" evidence="2">
    <location>
        <position position="383"/>
    </location>
    <ligand>
        <name>Zn(2+)</name>
        <dbReference type="ChEBI" id="CHEBI:29105"/>
        <note>catalytic</note>
    </ligand>
</feature>
<dbReference type="SUPFAM" id="SSF55486">
    <property type="entry name" value="Metalloproteases ('zincins'), catalytic domain"/>
    <property type="match status" value="1"/>
</dbReference>
<dbReference type="InterPro" id="IPR014782">
    <property type="entry name" value="Peptidase_M1_dom"/>
</dbReference>
<dbReference type="Gene3D" id="1.10.390.10">
    <property type="entry name" value="Neutral Protease Domain 2"/>
    <property type="match status" value="1"/>
</dbReference>
<evidence type="ECO:0000256" key="1">
    <source>
        <dbReference type="PIRSR" id="PIRSR634015-1"/>
    </source>
</evidence>
<reference evidence="5 6" key="1">
    <citation type="submission" date="2016-11" db="EMBL/GenBank/DDBJ databases">
        <authorList>
            <person name="Jaros S."/>
            <person name="Januszkiewicz K."/>
            <person name="Wedrychowicz H."/>
        </authorList>
    </citation>
    <scope>NUCLEOTIDE SEQUENCE [LARGE SCALE GENOMIC DNA]</scope>
    <source>
        <strain evidence="5 6">DSM 15212</strain>
    </source>
</reference>
<dbReference type="Proteomes" id="UP000184465">
    <property type="component" value="Unassembled WGS sequence"/>
</dbReference>
<dbReference type="STRING" id="1121301.SAMN02745912_01666"/>
<dbReference type="OrthoDB" id="9814383at2"/>
<feature type="binding site" evidence="2">
    <location>
        <position position="360"/>
    </location>
    <ligand>
        <name>Zn(2+)</name>
        <dbReference type="ChEBI" id="CHEBI:29105"/>
        <note>catalytic</note>
    </ligand>
</feature>
<keyword evidence="3" id="KW-1133">Transmembrane helix</keyword>
<dbReference type="GO" id="GO:0008237">
    <property type="term" value="F:metallopeptidase activity"/>
    <property type="evidence" value="ECO:0007669"/>
    <property type="project" value="InterPro"/>
</dbReference>
<gene>
    <name evidence="5" type="ORF">SAMN02745912_01666</name>
</gene>
<feature type="active site" description="Proton donor" evidence="1">
    <location>
        <position position="447"/>
    </location>
</feature>
<organism evidence="5 6">
    <name type="scientific">Paramaledivibacter caminithermalis (strain DSM 15212 / CIP 107654 / DViRD3)</name>
    <name type="common">Clostridium caminithermale</name>
    <dbReference type="NCBI Taxonomy" id="1121301"/>
    <lineage>
        <taxon>Bacteria</taxon>
        <taxon>Bacillati</taxon>
        <taxon>Bacillota</taxon>
        <taxon>Clostridia</taxon>
        <taxon>Peptostreptococcales</taxon>
        <taxon>Caminicellaceae</taxon>
        <taxon>Paramaledivibacter</taxon>
    </lineage>
</organism>
<name>A0A1M6NC58_PARC5</name>
<proteinExistence type="predicted"/>
<keyword evidence="3" id="KW-0472">Membrane</keyword>
<dbReference type="Pfam" id="PF01433">
    <property type="entry name" value="Peptidase_M1"/>
    <property type="match status" value="1"/>
</dbReference>
<accession>A0A1M6NC58</accession>
<evidence type="ECO:0000259" key="4">
    <source>
        <dbReference type="Pfam" id="PF01433"/>
    </source>
</evidence>
<dbReference type="PANTHER" id="PTHR45726">
    <property type="entry name" value="LEUKOTRIENE A-4 HYDROLASE"/>
    <property type="match status" value="1"/>
</dbReference>
<feature type="transmembrane region" description="Helical" evidence="3">
    <location>
        <begin position="21"/>
        <end position="38"/>
    </location>
</feature>
<evidence type="ECO:0000256" key="2">
    <source>
        <dbReference type="PIRSR" id="PIRSR634015-3"/>
    </source>
</evidence>
<dbReference type="GO" id="GO:0008270">
    <property type="term" value="F:zinc ion binding"/>
    <property type="evidence" value="ECO:0007669"/>
    <property type="project" value="InterPro"/>
</dbReference>
<evidence type="ECO:0000256" key="3">
    <source>
        <dbReference type="SAM" id="Phobius"/>
    </source>
</evidence>
<evidence type="ECO:0000313" key="6">
    <source>
        <dbReference type="Proteomes" id="UP000184465"/>
    </source>
</evidence>
<keyword evidence="2" id="KW-0862">Zinc</keyword>
<sequence>MEKCLFKVLAKFRDVKYRRNIIISIIILMTVLIPINILKIHKNRIRVFNEVIPQIDSVNEYEINAVFYEEEKIMEGTEKITYINKSPNNLKSIYFHIYPNVFKYKETVPFDENEIVEAYKDGFEPGYININSVKSSKGSLSFLIMGKDNSILKVNLHDELEPQEKTKIYIDFMIKIPPAYGRFGFGKNTINFGNWYPIASVVDESGWNLEPYHSIGDPFFSDISNYRVIMTMSSNYVLASTGDLVKKETTGKNYRWTFEAQNVRDFAMIASKKYKIIEDEIQGISIRSYYFEDEAAEISLKVAKDSIDIFNKIFGRYPYKQFSVAASDFYIGGMEYPKLVFIDEEIYRSNREMLEYIIVHETGHQWWYGVVGNNEIKEAWLDEALTEYSTLLYYEKKYGEESKNKMYKNMILAGYNLYRNFDERKNEIILKDLDHFNSSREYQALVYYKGAMFLQHLREELGDEAFFDILKVYFDKYKYENATTEDFKKVCEMICDKNLNNIFEKWLMGVNE</sequence>
<feature type="binding site" evidence="2">
    <location>
        <position position="364"/>
    </location>
    <ligand>
        <name>Zn(2+)</name>
        <dbReference type="ChEBI" id="CHEBI:29105"/>
        <note>catalytic</note>
    </ligand>
</feature>
<keyword evidence="3" id="KW-0812">Transmembrane</keyword>
<dbReference type="PANTHER" id="PTHR45726:SF3">
    <property type="entry name" value="LEUKOTRIENE A-4 HYDROLASE"/>
    <property type="match status" value="1"/>
</dbReference>
<dbReference type="InterPro" id="IPR027268">
    <property type="entry name" value="Peptidase_M4/M1_CTD_sf"/>
</dbReference>
<comment type="cofactor">
    <cofactor evidence="2">
        <name>Zn(2+)</name>
        <dbReference type="ChEBI" id="CHEBI:29105"/>
    </cofactor>
    <text evidence="2">Binds 1 zinc ion per subunit.</text>
</comment>